<evidence type="ECO:0000256" key="1">
    <source>
        <dbReference type="SAM" id="Coils"/>
    </source>
</evidence>
<dbReference type="RefSeq" id="XP_040059069.1">
    <property type="nucleotide sequence ID" value="XM_040203135.1"/>
</dbReference>
<feature type="region of interest" description="Disordered" evidence="2">
    <location>
        <begin position="38"/>
        <end position="67"/>
    </location>
</feature>
<keyword evidence="1" id="KW-0175">Coiled coil</keyword>
<reference evidence="3 4" key="1">
    <citation type="journal article" date="2021" name="G3 (Bethesda)">
        <title>Improved contiguity of the threespine stickleback genome using long-read sequencing.</title>
        <authorList>
            <person name="Nath S."/>
            <person name="Shaw D.E."/>
            <person name="White M.A."/>
        </authorList>
    </citation>
    <scope>NUCLEOTIDE SEQUENCE [LARGE SCALE GENOMIC DNA]</scope>
    <source>
        <strain evidence="3 4">Lake Benthic</strain>
    </source>
</reference>
<dbReference type="GO" id="GO:0001673">
    <property type="term" value="C:male germ cell nucleus"/>
    <property type="evidence" value="ECO:0007669"/>
    <property type="project" value="TreeGrafter"/>
</dbReference>
<dbReference type="GO" id="GO:0000711">
    <property type="term" value="P:meiotic DNA repair synthesis"/>
    <property type="evidence" value="ECO:0007669"/>
    <property type="project" value="TreeGrafter"/>
</dbReference>
<feature type="compositionally biased region" description="Basic and acidic residues" evidence="2">
    <location>
        <begin position="806"/>
        <end position="822"/>
    </location>
</feature>
<dbReference type="Proteomes" id="UP000007635">
    <property type="component" value="Chromosome XVII"/>
</dbReference>
<dbReference type="PANTHER" id="PTHR46918:SF1">
    <property type="entry name" value="SYNAPTONEMAL COMPLEX PROTEIN 1"/>
    <property type="match status" value="1"/>
</dbReference>
<sequence>MERDRRFNFKLVVPSRGNSGQVSAVRPQDIVANCADVLNPSQQGNSKGSAKEQSMPFSTKSMVAPTKATRPELPRMKVLLPMEKGEDNCSPGQLYSKLFDEIDKIKFWKVKVDSDNVQNERKHQENKRTIETQRKAIQELQFGNESLSVKLEEQISENEDLRNKNNATRNLCNILKSTFQRSAEKMDLFESEREETHNLYMENSESIQKMIAEFESLRIQAEADQQETQKVKEALLQFEDLKEKYDQEYNVKEKKVALLQTKIKEKENELEKLLLDLNKTQKHCKQLQEATNEQNELLKSSKREQESLLQRLNAAEQHCKETETNREAIAATLARSREELDSSLQELTRVKNQQADKLEEIQTAMQELQNSLALEIQRTKELKDNLMANNEELERTNTLLGKSVDECAEKDGHINILKDEMDNRSKRVESMKEQMQITELRAEELAAELSRKTEEVQLFQREAEIEKNEQERLKRTCEAAENAQEDLKKKVTVTEIKVQDLEELLNTEMEKNKEQTLQMEQLRKDFTQEKLKYTKLSSTFNELQREKRTFQQQFESGSSNVKAVEAKMKVSEEKVVKLTKETQRLEEENQRLREQVNSIKNKTQGIYQELETLQKKFDENCEHLQEEMTGKDNRIKSVESKLCNLRKKIETKLKAQEGFQKENKMLQKQLVKENAKSSQLQIEIIALQEESQNLKQLNEDHEILRRDLESKSSSVAELEKELQKVRLAAVDAIKIKEDAELKCQHKIADMVALMDKHKSQYDRIIEEKDAELDEKKRKEKEAAAFRESLELDLTKHKADNNQLKQQLEKERTKKTELSDLKKIISSTKIPQLSEAKNKQSPASERKQRRCSKANDSPQKRHTFDFSQSRRTPSYADADGRTALKKKAQSHTESIRTSCGATPKTKEIHAEDLKTLKNVAKGLGGTSKIKSYRIMTPPSAEKGARWGTSTMELDFKSDSSDQTDLLTFASTPAPNFSSSHQCKRNIVDKIQSPGNSLKFAAIKRMRDAGWTAVTGRDKKKKTTSENIFA</sequence>
<dbReference type="GO" id="GO:0007141">
    <property type="term" value="P:male meiosis I"/>
    <property type="evidence" value="ECO:0007669"/>
    <property type="project" value="Ensembl"/>
</dbReference>
<feature type="coiled-coil region" evidence="1">
    <location>
        <begin position="144"/>
        <end position="171"/>
    </location>
</feature>
<feature type="compositionally biased region" description="Polar residues" evidence="2">
    <location>
        <begin position="39"/>
        <end position="61"/>
    </location>
</feature>
<dbReference type="GO" id="GO:0051026">
    <property type="term" value="P:chiasma assembly"/>
    <property type="evidence" value="ECO:0007669"/>
    <property type="project" value="TreeGrafter"/>
</dbReference>
<feature type="region of interest" description="Disordered" evidence="2">
    <location>
        <begin position="796"/>
        <end position="902"/>
    </location>
</feature>
<dbReference type="InterPro" id="IPR008827">
    <property type="entry name" value="SYCP1"/>
</dbReference>
<name>A0AAQ4QVD7_GASAC</name>
<dbReference type="Ensembl" id="ENSGACT00000047620.1">
    <property type="protein sequence ID" value="ENSGACP00000054458.1"/>
    <property type="gene ID" value="ENSGACG00000005335.3"/>
</dbReference>
<dbReference type="GO" id="GO:0000801">
    <property type="term" value="C:central element"/>
    <property type="evidence" value="ECO:0007669"/>
    <property type="project" value="TreeGrafter"/>
</dbReference>
<dbReference type="CTD" id="6847"/>
<evidence type="ECO:0000313" key="4">
    <source>
        <dbReference type="Proteomes" id="UP000007635"/>
    </source>
</evidence>
<evidence type="ECO:0000256" key="2">
    <source>
        <dbReference type="SAM" id="MobiDB-lite"/>
    </source>
</evidence>
<dbReference type="Pfam" id="PF05483">
    <property type="entry name" value="SCP-1"/>
    <property type="match status" value="1"/>
</dbReference>
<dbReference type="GeneID" id="120834835"/>
<protein>
    <submittedName>
        <fullName evidence="3">Synaptonemal complex protein 1</fullName>
    </submittedName>
</protein>
<organism evidence="3 4">
    <name type="scientific">Gasterosteus aculeatus aculeatus</name>
    <name type="common">three-spined stickleback</name>
    <dbReference type="NCBI Taxonomy" id="481459"/>
    <lineage>
        <taxon>Eukaryota</taxon>
        <taxon>Metazoa</taxon>
        <taxon>Chordata</taxon>
        <taxon>Craniata</taxon>
        <taxon>Vertebrata</taxon>
        <taxon>Euteleostomi</taxon>
        <taxon>Actinopterygii</taxon>
        <taxon>Neopterygii</taxon>
        <taxon>Teleostei</taxon>
        <taxon>Neoteleostei</taxon>
        <taxon>Acanthomorphata</taxon>
        <taxon>Eupercaria</taxon>
        <taxon>Perciformes</taxon>
        <taxon>Cottioidei</taxon>
        <taxon>Gasterosteales</taxon>
        <taxon>Gasterosteidae</taxon>
        <taxon>Gasterosteus</taxon>
    </lineage>
</organism>
<dbReference type="GO" id="GO:0000802">
    <property type="term" value="C:transverse filament"/>
    <property type="evidence" value="ECO:0007669"/>
    <property type="project" value="TreeGrafter"/>
</dbReference>
<dbReference type="GO" id="GO:0003690">
    <property type="term" value="F:double-stranded DNA binding"/>
    <property type="evidence" value="ECO:0007669"/>
    <property type="project" value="TreeGrafter"/>
</dbReference>
<evidence type="ECO:0000313" key="3">
    <source>
        <dbReference type="Ensembl" id="ENSGACP00000054458.1"/>
    </source>
</evidence>
<dbReference type="GO" id="GO:0051598">
    <property type="term" value="P:meiotic recombination checkpoint signaling"/>
    <property type="evidence" value="ECO:0007669"/>
    <property type="project" value="Ensembl"/>
</dbReference>
<keyword evidence="4" id="KW-1185">Reference proteome</keyword>
<dbReference type="GO" id="GO:0051878">
    <property type="term" value="P:lateral element assembly"/>
    <property type="evidence" value="ECO:0007669"/>
    <property type="project" value="TreeGrafter"/>
</dbReference>
<dbReference type="KEGG" id="gat:120834835"/>
<dbReference type="RefSeq" id="XP_040059070.1">
    <property type="nucleotide sequence ID" value="XM_040203136.1"/>
</dbReference>
<proteinExistence type="predicted"/>
<feature type="compositionally biased region" description="Polar residues" evidence="2">
    <location>
        <begin position="890"/>
        <end position="899"/>
    </location>
</feature>
<dbReference type="PANTHER" id="PTHR46918">
    <property type="entry name" value="SYNAPTONEMAL COMPLEX PROTEIN 1"/>
    <property type="match status" value="1"/>
</dbReference>
<dbReference type="GeneTree" id="ENSGT00390000003368"/>
<reference evidence="3" key="3">
    <citation type="submission" date="2025-09" db="UniProtKB">
        <authorList>
            <consortium name="Ensembl"/>
        </authorList>
    </citation>
    <scope>IDENTIFICATION</scope>
</reference>
<accession>A0AAQ4QVD7</accession>
<dbReference type="AlphaFoldDB" id="A0AAQ4QVD7"/>
<reference evidence="3" key="2">
    <citation type="submission" date="2025-08" db="UniProtKB">
        <authorList>
            <consortium name="Ensembl"/>
        </authorList>
    </citation>
    <scope>IDENTIFICATION</scope>
</reference>